<dbReference type="Proteomes" id="UP000183994">
    <property type="component" value="Unassembled WGS sequence"/>
</dbReference>
<dbReference type="RefSeq" id="WP_073473089.1">
    <property type="nucleotide sequence ID" value="NZ_FQZU01000003.1"/>
</dbReference>
<evidence type="ECO:0000313" key="3">
    <source>
        <dbReference type="Proteomes" id="UP000183994"/>
    </source>
</evidence>
<dbReference type="EMBL" id="FQZU01000003">
    <property type="protein sequence ID" value="SHI95794.1"/>
    <property type="molecule type" value="Genomic_DNA"/>
</dbReference>
<dbReference type="STRING" id="1121393.SAMN02745216_00793"/>
<sequence length="163" mass="19347">MSRVEELEKQIKEMQRTLEKKEIIQKVLMDRVEQSINSSGSAYTLFENNLVLQEQVDKRTKELQEANRELRIEIENRRKVEKEKERLISELQQALAEVKVLSGLLPICSYCKDIRNDKGYWQKIETYIGDHSSAQFSHSICNKCMKKHLPELYEKMMEEQKKP</sequence>
<reference evidence="3" key="1">
    <citation type="submission" date="2016-11" db="EMBL/GenBank/DDBJ databases">
        <authorList>
            <person name="Varghese N."/>
            <person name="Submissions S."/>
        </authorList>
    </citation>
    <scope>NUCLEOTIDE SEQUENCE [LARGE SCALE GENOMIC DNA]</scope>
    <source>
        <strain evidence="3">DSM 16219</strain>
    </source>
</reference>
<keyword evidence="3" id="KW-1185">Reference proteome</keyword>
<keyword evidence="1" id="KW-0175">Coiled coil</keyword>
<dbReference type="OrthoDB" id="5503776at2"/>
<evidence type="ECO:0000256" key="1">
    <source>
        <dbReference type="SAM" id="Coils"/>
    </source>
</evidence>
<proteinExistence type="predicted"/>
<gene>
    <name evidence="2" type="ORF">SAMN02745216_00793</name>
</gene>
<evidence type="ECO:0000313" key="2">
    <source>
        <dbReference type="EMBL" id="SHI95794.1"/>
    </source>
</evidence>
<accession>A0A1M6FDH0</accession>
<protein>
    <submittedName>
        <fullName evidence="2">Uncharacterized protein</fullName>
    </submittedName>
</protein>
<name>A0A1M6FDH0_9BACT</name>
<organism evidence="2 3">
    <name type="scientific">Desulfatibacillum alkenivorans DSM 16219</name>
    <dbReference type="NCBI Taxonomy" id="1121393"/>
    <lineage>
        <taxon>Bacteria</taxon>
        <taxon>Pseudomonadati</taxon>
        <taxon>Thermodesulfobacteriota</taxon>
        <taxon>Desulfobacteria</taxon>
        <taxon>Desulfobacterales</taxon>
        <taxon>Desulfatibacillaceae</taxon>
        <taxon>Desulfatibacillum</taxon>
    </lineage>
</organism>
<dbReference type="AlphaFoldDB" id="A0A1M6FDH0"/>
<feature type="coiled-coil region" evidence="1">
    <location>
        <begin position="49"/>
        <end position="101"/>
    </location>
</feature>